<dbReference type="HOGENOM" id="CLU_1885444_0_0_1"/>
<dbReference type="InParanoid" id="A0A067MUI6"/>
<feature type="region of interest" description="Disordered" evidence="2">
    <location>
        <begin position="86"/>
        <end position="135"/>
    </location>
</feature>
<feature type="compositionally biased region" description="Basic and acidic residues" evidence="2">
    <location>
        <begin position="99"/>
        <end position="117"/>
    </location>
</feature>
<feature type="compositionally biased region" description="Basic residues" evidence="2">
    <location>
        <begin position="87"/>
        <end position="98"/>
    </location>
</feature>
<dbReference type="AlphaFoldDB" id="A0A067MUI6"/>
<feature type="domain" description="Ada DNA repair metal-binding" evidence="3">
    <location>
        <begin position="30"/>
        <end position="76"/>
    </location>
</feature>
<dbReference type="Gene3D" id="3.40.10.10">
    <property type="entry name" value="DNA Methylphosphotriester Repair Domain"/>
    <property type="match status" value="1"/>
</dbReference>
<keyword evidence="1" id="KW-0010">Activator</keyword>
<dbReference type="GO" id="GO:0008270">
    <property type="term" value="F:zinc ion binding"/>
    <property type="evidence" value="ECO:0007669"/>
    <property type="project" value="InterPro"/>
</dbReference>
<dbReference type="GO" id="GO:0003677">
    <property type="term" value="F:DNA binding"/>
    <property type="evidence" value="ECO:0007669"/>
    <property type="project" value="InterPro"/>
</dbReference>
<protein>
    <recommendedName>
        <fullName evidence="3">Ada DNA repair metal-binding domain-containing protein</fullName>
    </recommendedName>
</protein>
<evidence type="ECO:0000313" key="4">
    <source>
        <dbReference type="EMBL" id="KDQ18325.1"/>
    </source>
</evidence>
<dbReference type="GO" id="GO:0006281">
    <property type="term" value="P:DNA repair"/>
    <property type="evidence" value="ECO:0007669"/>
    <property type="project" value="InterPro"/>
</dbReference>
<dbReference type="InterPro" id="IPR035451">
    <property type="entry name" value="Ada-like_dom_sf"/>
</dbReference>
<dbReference type="EMBL" id="KL198021">
    <property type="protein sequence ID" value="KDQ18325.1"/>
    <property type="molecule type" value="Genomic_DNA"/>
</dbReference>
<dbReference type="GO" id="GO:0006355">
    <property type="term" value="P:regulation of DNA-templated transcription"/>
    <property type="evidence" value="ECO:0007669"/>
    <property type="project" value="InterPro"/>
</dbReference>
<sequence>MSTASRIYTLLGRDGVPYKSITPGTLGGYRRGRIYGRLDCPSALRAIAQGHYVRHRVFFADEATAIAAGYRPCGACMREKYAEWKARTRGAKPKKKSKKKEDSGEKSGRPNLKRSDESVTPVPGPPLPEIEERAA</sequence>
<dbReference type="Proteomes" id="UP000027195">
    <property type="component" value="Unassembled WGS sequence"/>
</dbReference>
<dbReference type="Pfam" id="PF02805">
    <property type="entry name" value="Ada_Zn_binding"/>
    <property type="match status" value="1"/>
</dbReference>
<name>A0A067MUI6_BOTB1</name>
<organism evidence="4 5">
    <name type="scientific">Botryobasidium botryosum (strain FD-172 SS1)</name>
    <dbReference type="NCBI Taxonomy" id="930990"/>
    <lineage>
        <taxon>Eukaryota</taxon>
        <taxon>Fungi</taxon>
        <taxon>Dikarya</taxon>
        <taxon>Basidiomycota</taxon>
        <taxon>Agaricomycotina</taxon>
        <taxon>Agaricomycetes</taxon>
        <taxon>Cantharellales</taxon>
        <taxon>Botryobasidiaceae</taxon>
        <taxon>Botryobasidium</taxon>
    </lineage>
</organism>
<proteinExistence type="predicted"/>
<evidence type="ECO:0000256" key="1">
    <source>
        <dbReference type="ARBA" id="ARBA00023159"/>
    </source>
</evidence>
<dbReference type="SUPFAM" id="SSF57884">
    <property type="entry name" value="Ada DNA repair protein, N-terminal domain (N-Ada 10)"/>
    <property type="match status" value="1"/>
</dbReference>
<evidence type="ECO:0000313" key="5">
    <source>
        <dbReference type="Proteomes" id="UP000027195"/>
    </source>
</evidence>
<reference evidence="5" key="1">
    <citation type="journal article" date="2014" name="Proc. Natl. Acad. Sci. U.S.A.">
        <title>Extensive sampling of basidiomycete genomes demonstrates inadequacy of the white-rot/brown-rot paradigm for wood decay fungi.</title>
        <authorList>
            <person name="Riley R."/>
            <person name="Salamov A.A."/>
            <person name="Brown D.W."/>
            <person name="Nagy L.G."/>
            <person name="Floudas D."/>
            <person name="Held B.W."/>
            <person name="Levasseur A."/>
            <person name="Lombard V."/>
            <person name="Morin E."/>
            <person name="Otillar R."/>
            <person name="Lindquist E.A."/>
            <person name="Sun H."/>
            <person name="LaButti K.M."/>
            <person name="Schmutz J."/>
            <person name="Jabbour D."/>
            <person name="Luo H."/>
            <person name="Baker S.E."/>
            <person name="Pisabarro A.G."/>
            <person name="Walton J.D."/>
            <person name="Blanchette R.A."/>
            <person name="Henrissat B."/>
            <person name="Martin F."/>
            <person name="Cullen D."/>
            <person name="Hibbett D.S."/>
            <person name="Grigoriev I.V."/>
        </authorList>
    </citation>
    <scope>NUCLEOTIDE SEQUENCE [LARGE SCALE GENOMIC DNA]</scope>
    <source>
        <strain evidence="5">FD-172 SS1</strain>
    </source>
</reference>
<accession>A0A067MUI6</accession>
<dbReference type="OrthoDB" id="5583790at2759"/>
<gene>
    <name evidence="4" type="ORF">BOTBODRAFT_28739</name>
</gene>
<evidence type="ECO:0000259" key="3">
    <source>
        <dbReference type="Pfam" id="PF02805"/>
    </source>
</evidence>
<evidence type="ECO:0000256" key="2">
    <source>
        <dbReference type="SAM" id="MobiDB-lite"/>
    </source>
</evidence>
<dbReference type="GO" id="GO:0008168">
    <property type="term" value="F:methyltransferase activity"/>
    <property type="evidence" value="ECO:0007669"/>
    <property type="project" value="InterPro"/>
</dbReference>
<keyword evidence="5" id="KW-1185">Reference proteome</keyword>
<dbReference type="InterPro" id="IPR004026">
    <property type="entry name" value="Ada_DNA_repair_Zn-bd"/>
</dbReference>